<keyword evidence="1" id="KW-1133">Transmembrane helix</keyword>
<name>A0A849L2B0_9RHOB</name>
<evidence type="ECO:0000256" key="1">
    <source>
        <dbReference type="SAM" id="Phobius"/>
    </source>
</evidence>
<dbReference type="AlphaFoldDB" id="A0A849L2B0"/>
<dbReference type="RefSeq" id="WP_171324142.1">
    <property type="nucleotide sequence ID" value="NZ_JABFBC010000001.1"/>
</dbReference>
<accession>A0A849L2B0</accession>
<organism evidence="2 3">
    <name type="scientific">Halovulum dunhuangense</name>
    <dbReference type="NCBI Taxonomy" id="1505036"/>
    <lineage>
        <taxon>Bacteria</taxon>
        <taxon>Pseudomonadati</taxon>
        <taxon>Pseudomonadota</taxon>
        <taxon>Alphaproteobacteria</taxon>
        <taxon>Rhodobacterales</taxon>
        <taxon>Paracoccaceae</taxon>
        <taxon>Halovulum</taxon>
    </lineage>
</organism>
<feature type="transmembrane region" description="Helical" evidence="1">
    <location>
        <begin position="302"/>
        <end position="327"/>
    </location>
</feature>
<dbReference type="Proteomes" id="UP000572377">
    <property type="component" value="Unassembled WGS sequence"/>
</dbReference>
<evidence type="ECO:0000313" key="3">
    <source>
        <dbReference type="Proteomes" id="UP000572377"/>
    </source>
</evidence>
<keyword evidence="3" id="KW-1185">Reference proteome</keyword>
<evidence type="ECO:0000313" key="2">
    <source>
        <dbReference type="EMBL" id="NNU80403.1"/>
    </source>
</evidence>
<comment type="caution">
    <text evidence="2">The sequence shown here is derived from an EMBL/GenBank/DDBJ whole genome shotgun (WGS) entry which is preliminary data.</text>
</comment>
<keyword evidence="1" id="KW-0812">Transmembrane</keyword>
<sequence>MNRLTSWDLILLKKHLAFYEALANGTRVPATHMQKHFLEVVAGLSEPQTQHETAYIRYLQFRGRGVNADTLPVAKPRLSERIIRDENLSSDIEAAIDAIEEVEIGERLGRVTGKLFSQVKRGYIDGRSKFGNGASEVGLWVSALVADRELASNLSRMTGDTFNNVSDVYTKAMDGAFAEGLKAGSDYVAPSLHRLVDGGHSLLGSFEMAREAMTNDTQLEELSGWVRAYLSDLSSPVGMPVATLSEATYRAFDAVVRAAGLPNGWALDAMTFNLEELVSAVVPGLAVLLNWNDAERERFIQMLGGLTVSATVSASPIALLVLIVGAARAMQNKNGEGRNAKRFITAFSEGGLLSGIVVTSSAVIGGPVWIGMVAGILVVMLAKQAGAQVPWRSVVVSVRELVAFGAMQTKDRS</sequence>
<proteinExistence type="predicted"/>
<dbReference type="EMBL" id="JABFBC010000001">
    <property type="protein sequence ID" value="NNU80403.1"/>
    <property type="molecule type" value="Genomic_DNA"/>
</dbReference>
<reference evidence="2 3" key="1">
    <citation type="submission" date="2020-05" db="EMBL/GenBank/DDBJ databases">
        <title>Gimesia benthica sp. nov., a novel planctomycete isolated from a deep-sea water sample of the Northwest Indian Ocean.</title>
        <authorList>
            <person name="Wang J."/>
            <person name="Ruan C."/>
            <person name="Song L."/>
            <person name="Zhu Y."/>
            <person name="Li A."/>
            <person name="Zheng X."/>
            <person name="Wang L."/>
            <person name="Lu Z."/>
            <person name="Huang Y."/>
            <person name="Du W."/>
            <person name="Zhou Y."/>
            <person name="Huang L."/>
            <person name="Dai X."/>
        </authorList>
    </citation>
    <scope>NUCLEOTIDE SEQUENCE [LARGE SCALE GENOMIC DNA]</scope>
    <source>
        <strain evidence="2 3">YYQ-30</strain>
    </source>
</reference>
<keyword evidence="1" id="KW-0472">Membrane</keyword>
<protein>
    <submittedName>
        <fullName evidence="2">Macrodomain Ori organization protein MaoP</fullName>
    </submittedName>
</protein>
<gene>
    <name evidence="2" type="primary">maoP</name>
    <name evidence="2" type="ORF">HMH01_08110</name>
</gene>